<evidence type="ECO:0000256" key="1">
    <source>
        <dbReference type="SAM" id="MobiDB-lite"/>
    </source>
</evidence>
<dbReference type="AlphaFoldDB" id="A0AA40K1Z1"/>
<proteinExistence type="predicted"/>
<protein>
    <submittedName>
        <fullName evidence="2">Uncharacterized protein</fullName>
    </submittedName>
</protein>
<accession>A0AA40K1Z1</accession>
<feature type="compositionally biased region" description="Pro residues" evidence="1">
    <location>
        <begin position="38"/>
        <end position="54"/>
    </location>
</feature>
<gene>
    <name evidence="2" type="ORF">B0T18DRAFT_430369</name>
</gene>
<evidence type="ECO:0000313" key="3">
    <source>
        <dbReference type="Proteomes" id="UP001172155"/>
    </source>
</evidence>
<reference evidence="2" key="1">
    <citation type="submission" date="2023-06" db="EMBL/GenBank/DDBJ databases">
        <title>Genome-scale phylogeny and comparative genomics of the fungal order Sordariales.</title>
        <authorList>
            <consortium name="Lawrence Berkeley National Laboratory"/>
            <person name="Hensen N."/>
            <person name="Bonometti L."/>
            <person name="Westerberg I."/>
            <person name="Brannstrom I.O."/>
            <person name="Guillou S."/>
            <person name="Cros-Aarteil S."/>
            <person name="Calhoun S."/>
            <person name="Haridas S."/>
            <person name="Kuo A."/>
            <person name="Mondo S."/>
            <person name="Pangilinan J."/>
            <person name="Riley R."/>
            <person name="LaButti K."/>
            <person name="Andreopoulos B."/>
            <person name="Lipzen A."/>
            <person name="Chen C."/>
            <person name="Yanf M."/>
            <person name="Daum C."/>
            <person name="Ng V."/>
            <person name="Clum A."/>
            <person name="Steindorff A."/>
            <person name="Ohm R."/>
            <person name="Martin F."/>
            <person name="Silar P."/>
            <person name="Natvig D."/>
            <person name="Lalanne C."/>
            <person name="Gautier V."/>
            <person name="Ament-velasquez S.L."/>
            <person name="Kruys A."/>
            <person name="Hutchinson M.I."/>
            <person name="Powell A.J."/>
            <person name="Barry K."/>
            <person name="Miller A.N."/>
            <person name="Grigoriev I.V."/>
            <person name="Debuchy R."/>
            <person name="Gladieux P."/>
            <person name="Thoren M.H."/>
            <person name="Johannesson H."/>
        </authorList>
    </citation>
    <scope>NUCLEOTIDE SEQUENCE</scope>
    <source>
        <strain evidence="2">SMH3187-1</strain>
    </source>
</reference>
<name>A0AA40K1Z1_9PEZI</name>
<organism evidence="2 3">
    <name type="scientific">Schizothecium vesticola</name>
    <dbReference type="NCBI Taxonomy" id="314040"/>
    <lineage>
        <taxon>Eukaryota</taxon>
        <taxon>Fungi</taxon>
        <taxon>Dikarya</taxon>
        <taxon>Ascomycota</taxon>
        <taxon>Pezizomycotina</taxon>
        <taxon>Sordariomycetes</taxon>
        <taxon>Sordariomycetidae</taxon>
        <taxon>Sordariales</taxon>
        <taxon>Schizotheciaceae</taxon>
        <taxon>Schizothecium</taxon>
    </lineage>
</organism>
<dbReference type="EMBL" id="JAUKUD010000005">
    <property type="protein sequence ID" value="KAK0742993.1"/>
    <property type="molecule type" value="Genomic_DNA"/>
</dbReference>
<feature type="region of interest" description="Disordered" evidence="1">
    <location>
        <begin position="35"/>
        <end position="73"/>
    </location>
</feature>
<evidence type="ECO:0000313" key="2">
    <source>
        <dbReference type="EMBL" id="KAK0742993.1"/>
    </source>
</evidence>
<comment type="caution">
    <text evidence="2">The sequence shown here is derived from an EMBL/GenBank/DDBJ whole genome shotgun (WGS) entry which is preliminary data.</text>
</comment>
<feature type="region of interest" description="Disordered" evidence="1">
    <location>
        <begin position="299"/>
        <end position="334"/>
    </location>
</feature>
<sequence>MTKRYPYGEHVTSRNPANHVPSVYHNLLQAHYRGSLPRPLPLPPPPLHSHPPPRPARHLRPLRHPSSPTGQNPLRALVTRSFTFHRRLTSPRLITSALSQGYRFLSLLTTESAAPAPTPRLLAFLDANASRLAAHRADRAALRAKYAPGPDLVPLLTKVADNPPRYEPTGLPRPVAAGKVRWVPRFDDCQGIPFLRMRGRQSFVLSAVLNRKLGKRRERLELLEEMAGEGVQAGQEEDVWEGLVGEGEGRGEGTTWKAEARKGVGVVSGLLNKEFKDMVARSRGYWKVLEQEREAAVGERRVRKRMEREGRGGEGGGKTGRVDERTGRVYGRRR</sequence>
<feature type="compositionally biased region" description="Basic and acidic residues" evidence="1">
    <location>
        <begin position="299"/>
        <end position="312"/>
    </location>
</feature>
<dbReference type="Proteomes" id="UP001172155">
    <property type="component" value="Unassembled WGS sequence"/>
</dbReference>
<keyword evidence="3" id="KW-1185">Reference proteome</keyword>